<dbReference type="InterPro" id="IPR036871">
    <property type="entry name" value="PX_dom_sf"/>
</dbReference>
<dbReference type="PROSITE" id="PS50195">
    <property type="entry name" value="PX"/>
    <property type="match status" value="1"/>
</dbReference>
<comment type="caution">
    <text evidence="3">The sequence shown here is derived from an EMBL/GenBank/DDBJ whole genome shotgun (WGS) entry which is preliminary data.</text>
</comment>
<feature type="domain" description="PX" evidence="2">
    <location>
        <begin position="69"/>
        <end position="182"/>
    </location>
</feature>
<protein>
    <recommendedName>
        <fullName evidence="2">PX domain-containing protein</fullName>
    </recommendedName>
</protein>
<gene>
    <name evidence="3" type="ORF">SCF082_LOCUS4370</name>
</gene>
<evidence type="ECO:0000313" key="4">
    <source>
        <dbReference type="Proteomes" id="UP001642464"/>
    </source>
</evidence>
<evidence type="ECO:0000256" key="1">
    <source>
        <dbReference type="SAM" id="MobiDB-lite"/>
    </source>
</evidence>
<name>A0ABP0I226_9DINO</name>
<dbReference type="SUPFAM" id="SSF64268">
    <property type="entry name" value="PX domain"/>
    <property type="match status" value="1"/>
</dbReference>
<dbReference type="Proteomes" id="UP001642464">
    <property type="component" value="Unassembled WGS sequence"/>
</dbReference>
<evidence type="ECO:0000313" key="3">
    <source>
        <dbReference type="EMBL" id="CAK8995464.1"/>
    </source>
</evidence>
<feature type="region of interest" description="Disordered" evidence="1">
    <location>
        <begin position="36"/>
        <end position="71"/>
    </location>
</feature>
<dbReference type="InterPro" id="IPR001683">
    <property type="entry name" value="PX_dom"/>
</dbReference>
<sequence>MGILRASERHGALPPQKVVMLPTRPQVQVGVVQAESTSSAPSTVASAGVVVPDASGAHPADRRERREQREPLLSVQLPAERLERHGPVTFFAVDVRSETGAWRVMRRYTDFWNLKEQLGVWSNYMPGAPFPRKHFLQCKGCKLERRRAGLETWLQKVISKPRGPHREWKRLVGIFLESSRQTLDAPVAGAEELLVEIEVPEHLEEGQQKSGRGVMEGVLKGRAGQETTVRTLIQLGKPAVWDGC</sequence>
<organism evidence="3 4">
    <name type="scientific">Durusdinium trenchii</name>
    <dbReference type="NCBI Taxonomy" id="1381693"/>
    <lineage>
        <taxon>Eukaryota</taxon>
        <taxon>Sar</taxon>
        <taxon>Alveolata</taxon>
        <taxon>Dinophyceae</taxon>
        <taxon>Suessiales</taxon>
        <taxon>Symbiodiniaceae</taxon>
        <taxon>Durusdinium</taxon>
    </lineage>
</organism>
<dbReference type="EMBL" id="CAXAMM010002248">
    <property type="protein sequence ID" value="CAK8995464.1"/>
    <property type="molecule type" value="Genomic_DNA"/>
</dbReference>
<evidence type="ECO:0000259" key="2">
    <source>
        <dbReference type="PROSITE" id="PS50195"/>
    </source>
</evidence>
<dbReference type="Gene3D" id="3.30.1520.10">
    <property type="entry name" value="Phox-like domain"/>
    <property type="match status" value="1"/>
</dbReference>
<dbReference type="Pfam" id="PF00787">
    <property type="entry name" value="PX"/>
    <property type="match status" value="1"/>
</dbReference>
<accession>A0ABP0I226</accession>
<reference evidence="3 4" key="1">
    <citation type="submission" date="2024-02" db="EMBL/GenBank/DDBJ databases">
        <authorList>
            <person name="Chen Y."/>
            <person name="Shah S."/>
            <person name="Dougan E. K."/>
            <person name="Thang M."/>
            <person name="Chan C."/>
        </authorList>
    </citation>
    <scope>NUCLEOTIDE SEQUENCE [LARGE SCALE GENOMIC DNA]</scope>
</reference>
<proteinExistence type="predicted"/>
<feature type="compositionally biased region" description="Low complexity" evidence="1">
    <location>
        <begin position="36"/>
        <end position="52"/>
    </location>
</feature>
<keyword evidence="4" id="KW-1185">Reference proteome</keyword>
<feature type="compositionally biased region" description="Basic and acidic residues" evidence="1">
    <location>
        <begin position="59"/>
        <end position="70"/>
    </location>
</feature>